<sequence length="158" mass="18038">MGRCTAPAESAARWTTRPTALHGPSCRERSPPSSALVQHQQDLHQQLHLDQVQGRELLQHLDQGMELQEQLAVEEEAETSLLKKRERRDGASDGDKDRRQQQSWIQYNKGCLHWTAEGPRRETQQPTKTEILHDTGSDSSNSEFRSCCFFPIKISFLS</sequence>
<reference evidence="2 3" key="1">
    <citation type="submission" date="2021-06" db="EMBL/GenBank/DDBJ databases">
        <authorList>
            <person name="Palmer J.M."/>
        </authorList>
    </citation>
    <scope>NUCLEOTIDE SEQUENCE [LARGE SCALE GENOMIC DNA]</scope>
    <source>
        <strain evidence="3">if_2019</strain>
        <tissue evidence="2">Muscle</tissue>
    </source>
</reference>
<feature type="region of interest" description="Disordered" evidence="1">
    <location>
        <begin position="118"/>
        <end position="140"/>
    </location>
</feature>
<protein>
    <submittedName>
        <fullName evidence="2">Uncharacterized protein</fullName>
    </submittedName>
</protein>
<evidence type="ECO:0000313" key="2">
    <source>
        <dbReference type="EMBL" id="MEQ2221645.1"/>
    </source>
</evidence>
<feature type="region of interest" description="Disordered" evidence="1">
    <location>
        <begin position="1"/>
        <end position="42"/>
    </location>
</feature>
<feature type="region of interest" description="Disordered" evidence="1">
    <location>
        <begin position="69"/>
        <end position="103"/>
    </location>
</feature>
<evidence type="ECO:0000313" key="3">
    <source>
        <dbReference type="Proteomes" id="UP001482620"/>
    </source>
</evidence>
<feature type="compositionally biased region" description="Basic and acidic residues" evidence="1">
    <location>
        <begin position="81"/>
        <end position="100"/>
    </location>
</feature>
<dbReference type="EMBL" id="JAHRIQ010001702">
    <property type="protein sequence ID" value="MEQ2221645.1"/>
    <property type="molecule type" value="Genomic_DNA"/>
</dbReference>
<proteinExistence type="predicted"/>
<name>A0ABV0SMZ3_9TELE</name>
<keyword evidence="3" id="KW-1185">Reference proteome</keyword>
<accession>A0ABV0SMZ3</accession>
<gene>
    <name evidence="2" type="ORF">ILYODFUR_017839</name>
</gene>
<comment type="caution">
    <text evidence="2">The sequence shown here is derived from an EMBL/GenBank/DDBJ whole genome shotgun (WGS) entry which is preliminary data.</text>
</comment>
<dbReference type="Proteomes" id="UP001482620">
    <property type="component" value="Unassembled WGS sequence"/>
</dbReference>
<organism evidence="2 3">
    <name type="scientific">Ilyodon furcidens</name>
    <name type="common">goldbreast splitfin</name>
    <dbReference type="NCBI Taxonomy" id="33524"/>
    <lineage>
        <taxon>Eukaryota</taxon>
        <taxon>Metazoa</taxon>
        <taxon>Chordata</taxon>
        <taxon>Craniata</taxon>
        <taxon>Vertebrata</taxon>
        <taxon>Euteleostomi</taxon>
        <taxon>Actinopterygii</taxon>
        <taxon>Neopterygii</taxon>
        <taxon>Teleostei</taxon>
        <taxon>Neoteleostei</taxon>
        <taxon>Acanthomorphata</taxon>
        <taxon>Ovalentaria</taxon>
        <taxon>Atherinomorphae</taxon>
        <taxon>Cyprinodontiformes</taxon>
        <taxon>Goodeidae</taxon>
        <taxon>Ilyodon</taxon>
    </lineage>
</organism>
<evidence type="ECO:0000256" key="1">
    <source>
        <dbReference type="SAM" id="MobiDB-lite"/>
    </source>
</evidence>